<proteinExistence type="predicted"/>
<dbReference type="Gene3D" id="2.40.50.120">
    <property type="match status" value="1"/>
</dbReference>
<dbReference type="AlphaFoldDB" id="A0A4R0NZ51"/>
<dbReference type="EMBL" id="SJSN01000015">
    <property type="protein sequence ID" value="TCD04384.1"/>
    <property type="molecule type" value="Genomic_DNA"/>
</dbReference>
<organism evidence="2 3">
    <name type="scientific">Pedobacter frigidisoli</name>
    <dbReference type="NCBI Taxonomy" id="2530455"/>
    <lineage>
        <taxon>Bacteria</taxon>
        <taxon>Pseudomonadati</taxon>
        <taxon>Bacteroidota</taxon>
        <taxon>Sphingobacteriia</taxon>
        <taxon>Sphingobacteriales</taxon>
        <taxon>Sphingobacteriaceae</taxon>
        <taxon>Pedobacter</taxon>
    </lineage>
</organism>
<keyword evidence="3" id="KW-1185">Reference proteome</keyword>
<protein>
    <submittedName>
        <fullName evidence="2">Uncharacterized protein</fullName>
    </submittedName>
</protein>
<name>A0A4R0NZ51_9SPHI</name>
<evidence type="ECO:0000313" key="3">
    <source>
        <dbReference type="Proteomes" id="UP000291485"/>
    </source>
</evidence>
<dbReference type="Proteomes" id="UP000291485">
    <property type="component" value="Unassembled WGS sequence"/>
</dbReference>
<comment type="caution">
    <text evidence="2">The sequence shown here is derived from an EMBL/GenBank/DDBJ whole genome shotgun (WGS) entry which is preliminary data.</text>
</comment>
<keyword evidence="1" id="KW-0732">Signal</keyword>
<gene>
    <name evidence="2" type="ORF">EZ449_17240</name>
</gene>
<feature type="chain" id="PRO_5020280261" evidence="1">
    <location>
        <begin position="20"/>
        <end position="84"/>
    </location>
</feature>
<dbReference type="SUPFAM" id="SSF50242">
    <property type="entry name" value="TIMP-like"/>
    <property type="match status" value="1"/>
</dbReference>
<dbReference type="RefSeq" id="WP_131561161.1">
    <property type="nucleotide sequence ID" value="NZ_SJSN01000015.1"/>
</dbReference>
<evidence type="ECO:0000313" key="2">
    <source>
        <dbReference type="EMBL" id="TCD04384.1"/>
    </source>
</evidence>
<accession>A0A4R0NZ51</accession>
<dbReference type="InterPro" id="IPR008993">
    <property type="entry name" value="TIMP-like_OB-fold"/>
</dbReference>
<sequence length="84" mass="9603">MKKLIIVIFITLTSTNLFACHCGLEYITESFYKADFVAIAEIIKTDKNRIGKDYYETTINIQQLYKGEAQESINIGGYNNMPNI</sequence>
<evidence type="ECO:0000256" key="1">
    <source>
        <dbReference type="SAM" id="SignalP"/>
    </source>
</evidence>
<dbReference type="OrthoDB" id="824130at2"/>
<reference evidence="2 3" key="1">
    <citation type="submission" date="2019-02" db="EMBL/GenBank/DDBJ databases">
        <title>Pedobacter sp. RP-3-11 sp. nov., isolated from Arctic soil.</title>
        <authorList>
            <person name="Dahal R.H."/>
        </authorList>
    </citation>
    <scope>NUCLEOTIDE SEQUENCE [LARGE SCALE GENOMIC DNA]</scope>
    <source>
        <strain evidence="2 3">RP-3-11</strain>
    </source>
</reference>
<feature type="signal peptide" evidence="1">
    <location>
        <begin position="1"/>
        <end position="19"/>
    </location>
</feature>